<dbReference type="AlphaFoldDB" id="A0ABD3QQ81"/>
<protein>
    <submittedName>
        <fullName evidence="1">Uncharacterized protein</fullName>
    </submittedName>
</protein>
<keyword evidence="2" id="KW-1185">Reference proteome</keyword>
<dbReference type="Proteomes" id="UP001530315">
    <property type="component" value="Unassembled WGS sequence"/>
</dbReference>
<name>A0ABD3QQ81_9STRA</name>
<gene>
    <name evidence="1" type="ORF">ACHAW5_011327</name>
</gene>
<proteinExistence type="predicted"/>
<evidence type="ECO:0000313" key="2">
    <source>
        <dbReference type="Proteomes" id="UP001530315"/>
    </source>
</evidence>
<comment type="caution">
    <text evidence="1">The sequence shown here is derived from an EMBL/GenBank/DDBJ whole genome shotgun (WGS) entry which is preliminary data.</text>
</comment>
<organism evidence="1 2">
    <name type="scientific">Stephanodiscus triporus</name>
    <dbReference type="NCBI Taxonomy" id="2934178"/>
    <lineage>
        <taxon>Eukaryota</taxon>
        <taxon>Sar</taxon>
        <taxon>Stramenopiles</taxon>
        <taxon>Ochrophyta</taxon>
        <taxon>Bacillariophyta</taxon>
        <taxon>Coscinodiscophyceae</taxon>
        <taxon>Thalassiosirophycidae</taxon>
        <taxon>Stephanodiscales</taxon>
        <taxon>Stephanodiscaceae</taxon>
        <taxon>Stephanodiscus</taxon>
    </lineage>
</organism>
<evidence type="ECO:0000313" key="1">
    <source>
        <dbReference type="EMBL" id="KAL3802572.1"/>
    </source>
</evidence>
<dbReference type="EMBL" id="JALLAZ020000142">
    <property type="protein sequence ID" value="KAL3802572.1"/>
    <property type="molecule type" value="Genomic_DNA"/>
</dbReference>
<accession>A0ABD3QQ81</accession>
<reference evidence="1 2" key="1">
    <citation type="submission" date="2024-10" db="EMBL/GenBank/DDBJ databases">
        <title>Updated reference genomes for cyclostephanoid diatoms.</title>
        <authorList>
            <person name="Roberts W.R."/>
            <person name="Alverson A.J."/>
        </authorList>
    </citation>
    <scope>NUCLEOTIDE SEQUENCE [LARGE SCALE GENOMIC DNA]</scope>
    <source>
        <strain evidence="1 2">AJA276-08</strain>
    </source>
</reference>
<sequence length="83" mass="8933">MSGFGYGMTHGFSHFYGPPKVDESSVKQDKSFSSLDNNIRGGGEALESDISAAACEMNKKCSKLELVGYCCPTENGVMLECCH</sequence>